<dbReference type="Gene3D" id="3.30.565.10">
    <property type="entry name" value="Histidine kinase-like ATPase, C-terminal domain"/>
    <property type="match status" value="1"/>
</dbReference>
<feature type="transmembrane region" description="Helical" evidence="9">
    <location>
        <begin position="49"/>
        <end position="66"/>
    </location>
</feature>
<comment type="caution">
    <text evidence="12">The sequence shown here is derived from an EMBL/GenBank/DDBJ whole genome shotgun (WGS) entry which is preliminary data.</text>
</comment>
<evidence type="ECO:0000256" key="6">
    <source>
        <dbReference type="ARBA" id="ARBA00022777"/>
    </source>
</evidence>
<evidence type="ECO:0000256" key="8">
    <source>
        <dbReference type="ARBA" id="ARBA00023012"/>
    </source>
</evidence>
<accession>A0ABN3CM54</accession>
<dbReference type="Gene3D" id="1.20.5.1930">
    <property type="match status" value="1"/>
</dbReference>
<dbReference type="InterPro" id="IPR050482">
    <property type="entry name" value="Sensor_HK_TwoCompSys"/>
</dbReference>
<gene>
    <name evidence="12" type="ORF">GCM10009850_059410</name>
</gene>
<evidence type="ECO:0000256" key="4">
    <source>
        <dbReference type="ARBA" id="ARBA00022679"/>
    </source>
</evidence>
<evidence type="ECO:0000259" key="10">
    <source>
        <dbReference type="Pfam" id="PF02518"/>
    </source>
</evidence>
<keyword evidence="13" id="KW-1185">Reference proteome</keyword>
<dbReference type="Proteomes" id="UP001499843">
    <property type="component" value="Unassembled WGS sequence"/>
</dbReference>
<keyword evidence="3" id="KW-0597">Phosphoprotein</keyword>
<sequence>MLAGALPLLWMRRAPLVVAWICAGTALAVPVLALVVPSAVPLPSAGAPLWPPAAPFVAYGAMAFAGDRRPLSRWMPVMVIGFAVLTLPDRLALIARSEAAIALAVMYGMYVSVRERLRAELAERSERIERERLAGEMHDVVTHRVSRIVLQAGVLAGAAGDDRARAAAEDIRTMGCDALDELRHMVALLRRGTGEGFDLGLPLPDLRPLVIVSARDGVPVELSVDGPPAPVSGLVGRTAYLVVEAALANVHKHAPGADVRVGVRYAPGNVRIAVRNTGGMPDAWVAVAGPGMSLPDLRERVELAGGTLSCGPTEDGGFRVEATFPTS</sequence>
<keyword evidence="7" id="KW-0067">ATP-binding</keyword>
<protein>
    <recommendedName>
        <fullName evidence="2">histidine kinase</fullName>
        <ecNumber evidence="2">2.7.13.3</ecNumber>
    </recommendedName>
</protein>
<dbReference type="InterPro" id="IPR003594">
    <property type="entry name" value="HATPase_dom"/>
</dbReference>
<dbReference type="PANTHER" id="PTHR24421:SF10">
    <property type="entry name" value="NITRATE_NITRITE SENSOR PROTEIN NARQ"/>
    <property type="match status" value="1"/>
</dbReference>
<evidence type="ECO:0000256" key="1">
    <source>
        <dbReference type="ARBA" id="ARBA00000085"/>
    </source>
</evidence>
<evidence type="ECO:0000256" key="9">
    <source>
        <dbReference type="SAM" id="Phobius"/>
    </source>
</evidence>
<reference evidence="12 13" key="1">
    <citation type="journal article" date="2019" name="Int. J. Syst. Evol. Microbiol.">
        <title>The Global Catalogue of Microorganisms (GCM) 10K type strain sequencing project: providing services to taxonomists for standard genome sequencing and annotation.</title>
        <authorList>
            <consortium name="The Broad Institute Genomics Platform"/>
            <consortium name="The Broad Institute Genome Sequencing Center for Infectious Disease"/>
            <person name="Wu L."/>
            <person name="Ma J."/>
        </authorList>
    </citation>
    <scope>NUCLEOTIDE SEQUENCE [LARGE SCALE GENOMIC DNA]</scope>
    <source>
        <strain evidence="12 13">JCM 16114</strain>
    </source>
</reference>
<dbReference type="PANTHER" id="PTHR24421">
    <property type="entry name" value="NITRATE/NITRITE SENSOR PROTEIN NARX-RELATED"/>
    <property type="match status" value="1"/>
</dbReference>
<keyword evidence="6" id="KW-0418">Kinase</keyword>
<evidence type="ECO:0000256" key="2">
    <source>
        <dbReference type="ARBA" id="ARBA00012438"/>
    </source>
</evidence>
<keyword evidence="9" id="KW-1133">Transmembrane helix</keyword>
<feature type="domain" description="Histidine kinase/HSP90-like ATPase" evidence="10">
    <location>
        <begin position="239"/>
        <end position="326"/>
    </location>
</feature>
<organism evidence="12 13">
    <name type="scientific">Nonomuraea monospora</name>
    <dbReference type="NCBI Taxonomy" id="568818"/>
    <lineage>
        <taxon>Bacteria</taxon>
        <taxon>Bacillati</taxon>
        <taxon>Actinomycetota</taxon>
        <taxon>Actinomycetes</taxon>
        <taxon>Streptosporangiales</taxon>
        <taxon>Streptosporangiaceae</taxon>
        <taxon>Nonomuraea</taxon>
    </lineage>
</organism>
<evidence type="ECO:0000256" key="3">
    <source>
        <dbReference type="ARBA" id="ARBA00022553"/>
    </source>
</evidence>
<dbReference type="EC" id="2.7.13.3" evidence="2"/>
<dbReference type="Pfam" id="PF07730">
    <property type="entry name" value="HisKA_3"/>
    <property type="match status" value="1"/>
</dbReference>
<proteinExistence type="predicted"/>
<dbReference type="InterPro" id="IPR036890">
    <property type="entry name" value="HATPase_C_sf"/>
</dbReference>
<evidence type="ECO:0000256" key="5">
    <source>
        <dbReference type="ARBA" id="ARBA00022741"/>
    </source>
</evidence>
<name>A0ABN3CM54_9ACTN</name>
<evidence type="ECO:0000313" key="13">
    <source>
        <dbReference type="Proteomes" id="UP001499843"/>
    </source>
</evidence>
<keyword evidence="8" id="KW-0902">Two-component regulatory system</keyword>
<evidence type="ECO:0000313" key="12">
    <source>
        <dbReference type="EMBL" id="GAA2210482.1"/>
    </source>
</evidence>
<keyword evidence="4" id="KW-0808">Transferase</keyword>
<evidence type="ECO:0000256" key="7">
    <source>
        <dbReference type="ARBA" id="ARBA00022840"/>
    </source>
</evidence>
<keyword evidence="9" id="KW-0472">Membrane</keyword>
<comment type="catalytic activity">
    <reaction evidence="1">
        <text>ATP + protein L-histidine = ADP + protein N-phospho-L-histidine.</text>
        <dbReference type="EC" id="2.7.13.3"/>
    </reaction>
</comment>
<evidence type="ECO:0000259" key="11">
    <source>
        <dbReference type="Pfam" id="PF07730"/>
    </source>
</evidence>
<dbReference type="Pfam" id="PF02518">
    <property type="entry name" value="HATPase_c"/>
    <property type="match status" value="1"/>
</dbReference>
<keyword evidence="5" id="KW-0547">Nucleotide-binding</keyword>
<keyword evidence="9" id="KW-0812">Transmembrane</keyword>
<dbReference type="SUPFAM" id="SSF55874">
    <property type="entry name" value="ATPase domain of HSP90 chaperone/DNA topoisomerase II/histidine kinase"/>
    <property type="match status" value="1"/>
</dbReference>
<dbReference type="EMBL" id="BAAAQX010000016">
    <property type="protein sequence ID" value="GAA2210482.1"/>
    <property type="molecule type" value="Genomic_DNA"/>
</dbReference>
<dbReference type="CDD" id="cd16917">
    <property type="entry name" value="HATPase_UhpB-NarQ-NarX-like"/>
    <property type="match status" value="1"/>
</dbReference>
<dbReference type="InterPro" id="IPR011712">
    <property type="entry name" value="Sig_transdc_His_kin_sub3_dim/P"/>
</dbReference>
<feature type="domain" description="Signal transduction histidine kinase subgroup 3 dimerisation and phosphoacceptor" evidence="11">
    <location>
        <begin position="129"/>
        <end position="192"/>
    </location>
</feature>